<evidence type="ECO:0000313" key="3">
    <source>
        <dbReference type="Proteomes" id="UP000215148"/>
    </source>
</evidence>
<dbReference type="RefSeq" id="WP_010318425.1">
    <property type="nucleotide sequence ID" value="NZ_CAWNHI010000002.1"/>
</dbReference>
<dbReference type="Proteomes" id="UP000215148">
    <property type="component" value="Chromosome 2"/>
</dbReference>
<dbReference type="EMBL" id="CP022742">
    <property type="protein sequence ID" value="ASU24370.1"/>
    <property type="molecule type" value="Genomic_DNA"/>
</dbReference>
<dbReference type="PROSITE" id="PS51186">
    <property type="entry name" value="GNAT"/>
    <property type="match status" value="1"/>
</dbReference>
<name>A0A223N3X0_9VIBR</name>
<dbReference type="GO" id="GO:0016747">
    <property type="term" value="F:acyltransferase activity, transferring groups other than amino-acyl groups"/>
    <property type="evidence" value="ECO:0007669"/>
    <property type="project" value="InterPro"/>
</dbReference>
<gene>
    <name evidence="2" type="ORF">CCZ37_18175</name>
</gene>
<dbReference type="InterPro" id="IPR000182">
    <property type="entry name" value="GNAT_dom"/>
</dbReference>
<feature type="domain" description="N-acetyltransferase" evidence="1">
    <location>
        <begin position="3"/>
        <end position="149"/>
    </location>
</feature>
<dbReference type="Pfam" id="PF13508">
    <property type="entry name" value="Acetyltransf_7"/>
    <property type="match status" value="1"/>
</dbReference>
<protein>
    <submittedName>
        <fullName evidence="2">N-acetyltransferase</fullName>
    </submittedName>
</protein>
<dbReference type="AlphaFoldDB" id="A0A223N3X0"/>
<organism evidence="2 3">
    <name type="scientific">Vibrio qinghaiensis</name>
    <dbReference type="NCBI Taxonomy" id="2025808"/>
    <lineage>
        <taxon>Bacteria</taxon>
        <taxon>Pseudomonadati</taxon>
        <taxon>Pseudomonadota</taxon>
        <taxon>Gammaproteobacteria</taxon>
        <taxon>Vibrionales</taxon>
        <taxon>Vibrionaceae</taxon>
        <taxon>Vibrio</taxon>
    </lineage>
</organism>
<dbReference type="KEGG" id="vqi:CCZ37_18175"/>
<reference evidence="2 3" key="1">
    <citation type="submission" date="2017-08" db="EMBL/GenBank/DDBJ databases">
        <title>The Vibrio qinghaiensis sp.-Q67 is a luminous bacteria isolated firstly from Qinghai lake, Qinghai province, China, which has been proved to be very sensitive to detect environmental and food pollutants. Therefore, complete genome analysis of V. qinghaiensis sp.-Q67 highlights the potential application of this strain on detection of hazards in the contaminated environments.</title>
        <authorList>
            <person name="Gong L."/>
        </authorList>
    </citation>
    <scope>NUCLEOTIDE SEQUENCE [LARGE SCALE GENOMIC DNA]</scope>
    <source>
        <strain evidence="2 3">Q67</strain>
    </source>
</reference>
<keyword evidence="2" id="KW-0808">Transferase</keyword>
<dbReference type="SUPFAM" id="SSF55729">
    <property type="entry name" value="Acyl-CoA N-acyltransferases (Nat)"/>
    <property type="match status" value="1"/>
</dbReference>
<keyword evidence="3" id="KW-1185">Reference proteome</keyword>
<proteinExistence type="predicted"/>
<dbReference type="InterPro" id="IPR016181">
    <property type="entry name" value="Acyl_CoA_acyltransferase"/>
</dbReference>
<evidence type="ECO:0000313" key="2">
    <source>
        <dbReference type="EMBL" id="ASU24370.1"/>
    </source>
</evidence>
<accession>A0A223N3X0</accession>
<evidence type="ECO:0000259" key="1">
    <source>
        <dbReference type="PROSITE" id="PS51186"/>
    </source>
</evidence>
<dbReference type="Gene3D" id="3.40.630.30">
    <property type="match status" value="1"/>
</dbReference>
<sequence length="149" mass="17171">MKVTFRPASDSDYQFAFDLKKVAEMDGITAIFGWDEELQQVLHRQEWHSGLPTIICADGQPIGTYLLQSKHENLYFSRFFILPDFQNRGVGSQVLQLVVNQANLTQYPCKLCYLQGSPVGALYQRFGFTHYQMDDEFSHMHFIPTPKGQ</sequence>
<dbReference type="CDD" id="cd04301">
    <property type="entry name" value="NAT_SF"/>
    <property type="match status" value="1"/>
</dbReference>